<keyword evidence="5" id="KW-1133">Transmembrane helix</keyword>
<dbReference type="SMART" id="SM00283">
    <property type="entry name" value="MA"/>
    <property type="match status" value="1"/>
</dbReference>
<keyword evidence="5" id="KW-0472">Membrane</keyword>
<dbReference type="PANTHER" id="PTHR43531:SF11">
    <property type="entry name" value="METHYL-ACCEPTING CHEMOTAXIS PROTEIN 3"/>
    <property type="match status" value="1"/>
</dbReference>
<evidence type="ECO:0000256" key="3">
    <source>
        <dbReference type="PROSITE-ProRule" id="PRU00284"/>
    </source>
</evidence>
<dbReference type="SUPFAM" id="SSF58104">
    <property type="entry name" value="Methyl-accepting chemotaxis protein (MCP) signaling domain"/>
    <property type="match status" value="1"/>
</dbReference>
<sequence length="667" mass="71406">MVFSLLDQNRKLNDGATRTDAITESYIPLLVAIKEIKTDVIQVQQWLTDISATRATAGFDDGFTEAERYANKFAQDVETARIAAEQIRKTGVLKALDELQTAFPPFYAGGKKMAKAYIEFGPEGGNTQMEEFDSVAEVMGQTTDHLVALVESESHQALTELSALGGNLSTGNQNLVRRVLFFLGAVSLVTGVAIALLFRSLARSFGDLDSDVQAVMSEDDSIDLRLNPERKDEFAPIASALIAFRESLAEGRRKEAQLRDAMAKEMEMSIENERAQNAKAQQEAKEIAEREAEQAVLRAREAQTIKEISDVVAACAAGDFIRRIDTTDKDGVLAELCRGMNQIGDVANNGLGAVRAALDHLAKRELGVRMPNDFNGVFGEIAFAVNSTAQSLRDTLGVISTSADTVDSSSREIAGAMDDLAKRSETNAATLEQTASSVVEMSNSLKSAVTSAKTARTAVDDISAKAQQSRDVVERTMSAMDEIQSSSDAIGKILQVIDEIAFQTNLLALNAGVEAARAGEAGRGFAVVASEVRALAQRSSEAAREIALLIETAGRNVASGVALVNDSGEALNTIVGSVQKVAETIRTIASAMEETGTGVEEISRATSQLDSTTQQNAAMFEETNAASRTLQSEATALADAVAAFKLDALQDDHAMEDDFDDFDRDVA</sequence>
<dbReference type="PRINTS" id="PR00260">
    <property type="entry name" value="CHEMTRNSDUCR"/>
</dbReference>
<proteinExistence type="inferred from homology"/>
<comment type="caution">
    <text evidence="8">The sequence shown here is derived from an EMBL/GenBank/DDBJ whole genome shotgun (WGS) entry which is preliminary data.</text>
</comment>
<gene>
    <name evidence="8" type="ORF">AB4874_09490</name>
</gene>
<dbReference type="PROSITE" id="PS50885">
    <property type="entry name" value="HAMP"/>
    <property type="match status" value="1"/>
</dbReference>
<dbReference type="EMBL" id="JBFRYC010000004">
    <property type="protein sequence ID" value="MEX1661882.1"/>
    <property type="molecule type" value="Genomic_DNA"/>
</dbReference>
<dbReference type="CDD" id="cd11386">
    <property type="entry name" value="MCP_signal"/>
    <property type="match status" value="1"/>
</dbReference>
<protein>
    <submittedName>
        <fullName evidence="8">Methyl-accepting chemotaxis protein</fullName>
    </submittedName>
</protein>
<evidence type="ECO:0000256" key="1">
    <source>
        <dbReference type="ARBA" id="ARBA00022500"/>
    </source>
</evidence>
<comment type="similarity">
    <text evidence="2">Belongs to the methyl-accepting chemotaxis (MCP) protein family.</text>
</comment>
<evidence type="ECO:0000313" key="8">
    <source>
        <dbReference type="EMBL" id="MEX1661882.1"/>
    </source>
</evidence>
<keyword evidence="5" id="KW-0812">Transmembrane</keyword>
<evidence type="ECO:0000259" key="7">
    <source>
        <dbReference type="PROSITE" id="PS50885"/>
    </source>
</evidence>
<evidence type="ECO:0000256" key="2">
    <source>
        <dbReference type="ARBA" id="ARBA00029447"/>
    </source>
</evidence>
<keyword evidence="4" id="KW-0175">Coiled coil</keyword>
<feature type="domain" description="Methyl-accepting transducer" evidence="6">
    <location>
        <begin position="402"/>
        <end position="631"/>
    </location>
</feature>
<dbReference type="Pfam" id="PF00015">
    <property type="entry name" value="MCPsignal"/>
    <property type="match status" value="1"/>
</dbReference>
<evidence type="ECO:0000313" key="9">
    <source>
        <dbReference type="Proteomes" id="UP001557465"/>
    </source>
</evidence>
<evidence type="ECO:0000256" key="4">
    <source>
        <dbReference type="SAM" id="Coils"/>
    </source>
</evidence>
<organism evidence="8 9">
    <name type="scientific">Thioclava arctica</name>
    <dbReference type="NCBI Taxonomy" id="3238301"/>
    <lineage>
        <taxon>Bacteria</taxon>
        <taxon>Pseudomonadati</taxon>
        <taxon>Pseudomonadota</taxon>
        <taxon>Alphaproteobacteria</taxon>
        <taxon>Rhodobacterales</taxon>
        <taxon>Paracoccaceae</taxon>
        <taxon>Thioclava</taxon>
    </lineage>
</organism>
<dbReference type="Gene3D" id="1.10.287.950">
    <property type="entry name" value="Methyl-accepting chemotaxis protein"/>
    <property type="match status" value="1"/>
</dbReference>
<evidence type="ECO:0000256" key="5">
    <source>
        <dbReference type="SAM" id="Phobius"/>
    </source>
</evidence>
<feature type="coiled-coil region" evidence="4">
    <location>
        <begin position="263"/>
        <end position="305"/>
    </location>
</feature>
<dbReference type="Proteomes" id="UP001557465">
    <property type="component" value="Unassembled WGS sequence"/>
</dbReference>
<dbReference type="InterPro" id="IPR004090">
    <property type="entry name" value="Chemotax_Me-accpt_rcpt"/>
</dbReference>
<dbReference type="InterPro" id="IPR003660">
    <property type="entry name" value="HAMP_dom"/>
</dbReference>
<evidence type="ECO:0000259" key="6">
    <source>
        <dbReference type="PROSITE" id="PS50111"/>
    </source>
</evidence>
<feature type="transmembrane region" description="Helical" evidence="5">
    <location>
        <begin position="179"/>
        <end position="198"/>
    </location>
</feature>
<accession>A0ABV3TK44</accession>
<dbReference type="PANTHER" id="PTHR43531">
    <property type="entry name" value="PROTEIN ICFG"/>
    <property type="match status" value="1"/>
</dbReference>
<keyword evidence="9" id="KW-1185">Reference proteome</keyword>
<dbReference type="RefSeq" id="WP_368391802.1">
    <property type="nucleotide sequence ID" value="NZ_JBFRYC010000004.1"/>
</dbReference>
<dbReference type="InterPro" id="IPR004089">
    <property type="entry name" value="MCPsignal_dom"/>
</dbReference>
<keyword evidence="1" id="KW-0145">Chemotaxis</keyword>
<name>A0ABV3TK44_9RHOB</name>
<dbReference type="PROSITE" id="PS50111">
    <property type="entry name" value="CHEMOTAXIS_TRANSDUC_2"/>
    <property type="match status" value="1"/>
</dbReference>
<feature type="domain" description="HAMP" evidence="7">
    <location>
        <begin position="351"/>
        <end position="397"/>
    </location>
</feature>
<dbReference type="SMART" id="SM00304">
    <property type="entry name" value="HAMP"/>
    <property type="match status" value="2"/>
</dbReference>
<dbReference type="InterPro" id="IPR051310">
    <property type="entry name" value="MCP_chemotaxis"/>
</dbReference>
<keyword evidence="3" id="KW-0807">Transducer</keyword>
<reference evidence="8 9" key="1">
    <citation type="journal article" date="2011" name="Int. J. Syst. Evol. Microbiol.">
        <title>Zhongshania antarctica gen. nov., sp. nov. and Zhongshania guokunii sp. nov., gammaproteobacteria respectively isolated from coastal attached (fast) ice and surface seawater of the Antarctic.</title>
        <authorList>
            <person name="Li H.J."/>
            <person name="Zhang X.Y."/>
            <person name="Chen C.X."/>
            <person name="Zhang Y.J."/>
            <person name="Gao Z.M."/>
            <person name="Yu Y."/>
            <person name="Chen X.L."/>
            <person name="Chen B."/>
            <person name="Zhang Y.Z."/>
        </authorList>
    </citation>
    <scope>NUCLEOTIDE SEQUENCE [LARGE SCALE GENOMIC DNA]</scope>
    <source>
        <strain evidence="8 9">15-R06ZXC-3</strain>
    </source>
</reference>